<dbReference type="OrthoDB" id="7693061at2759"/>
<evidence type="ECO:0000313" key="2">
    <source>
        <dbReference type="EMBL" id="KAF2900603.1"/>
    </source>
</evidence>
<dbReference type="EMBL" id="VTPC01002093">
    <property type="protein sequence ID" value="KAF2900603.1"/>
    <property type="molecule type" value="Genomic_DNA"/>
</dbReference>
<dbReference type="AlphaFoldDB" id="A0A8K0DCA4"/>
<sequence length="459" mass="52090">MTTNETKASVKINERLKSVQQIEELGKVIRYQKGETAEEKTEREKKLAQLEKKDRKCKLQIMGDSHLEYVKDKENSYELWSFLCSVFERKMPNEYEVVVTAFETLSKEDLTLNFVKNRLSEEELKRRSTGVTKNKGDSFNTMTFPSTKNFLKENWKNKNKNGTKSENSKKNVSNSGATEHLVCTKGLLSNVRKLKTLIRISVAKFGTHIEANKVGNFDIVSEVNGKLNHKEIEQENNEEVEDSQETEERIVGNIDLSEMCVKSGEDEVEEDIESRREYKVESTLKDEVKSNKEDEVVTFRRNKRKTEAKSEYDRKSTSGFLMKVFGNTVRWATKRQTSVALLSSESEYIAFAMAVSDLLCLKKLLEDFGISLSIPTFDPSSIKGEVCQIKFKAVLKIVENDDEGKVAVLIRNLYGSALSHDIPTLGEAEITVSYNNIIATLPKIVANISNPKISEGEIG</sequence>
<dbReference type="CDD" id="cd09272">
    <property type="entry name" value="RNase_HI_RT_Ty1"/>
    <property type="match status" value="1"/>
</dbReference>
<evidence type="ECO:0000256" key="1">
    <source>
        <dbReference type="SAM" id="MobiDB-lite"/>
    </source>
</evidence>
<dbReference type="Proteomes" id="UP000801492">
    <property type="component" value="Unassembled WGS sequence"/>
</dbReference>
<gene>
    <name evidence="2" type="ORF">ILUMI_05588</name>
</gene>
<evidence type="ECO:0000313" key="3">
    <source>
        <dbReference type="Proteomes" id="UP000801492"/>
    </source>
</evidence>
<protein>
    <submittedName>
        <fullName evidence="2">Uncharacterized protein</fullName>
    </submittedName>
</protein>
<keyword evidence="3" id="KW-1185">Reference proteome</keyword>
<name>A0A8K0DCA4_IGNLU</name>
<accession>A0A8K0DCA4</accession>
<organism evidence="2 3">
    <name type="scientific">Ignelater luminosus</name>
    <name type="common">Cucubano</name>
    <name type="synonym">Pyrophorus luminosus</name>
    <dbReference type="NCBI Taxonomy" id="2038154"/>
    <lineage>
        <taxon>Eukaryota</taxon>
        <taxon>Metazoa</taxon>
        <taxon>Ecdysozoa</taxon>
        <taxon>Arthropoda</taxon>
        <taxon>Hexapoda</taxon>
        <taxon>Insecta</taxon>
        <taxon>Pterygota</taxon>
        <taxon>Neoptera</taxon>
        <taxon>Endopterygota</taxon>
        <taxon>Coleoptera</taxon>
        <taxon>Polyphaga</taxon>
        <taxon>Elateriformia</taxon>
        <taxon>Elateroidea</taxon>
        <taxon>Elateridae</taxon>
        <taxon>Agrypninae</taxon>
        <taxon>Pyrophorini</taxon>
        <taxon>Ignelater</taxon>
    </lineage>
</organism>
<reference evidence="2" key="1">
    <citation type="submission" date="2019-08" db="EMBL/GenBank/DDBJ databases">
        <title>The genome of the North American firefly Photinus pyralis.</title>
        <authorList>
            <consortium name="Photinus pyralis genome working group"/>
            <person name="Fallon T.R."/>
            <person name="Sander Lower S.E."/>
            <person name="Weng J.-K."/>
        </authorList>
    </citation>
    <scope>NUCLEOTIDE SEQUENCE</scope>
    <source>
        <strain evidence="2">TRF0915ILg1</strain>
        <tissue evidence="2">Whole body</tissue>
    </source>
</reference>
<proteinExistence type="predicted"/>
<feature type="region of interest" description="Disordered" evidence="1">
    <location>
        <begin position="156"/>
        <end position="175"/>
    </location>
</feature>
<comment type="caution">
    <text evidence="2">The sequence shown here is derived from an EMBL/GenBank/DDBJ whole genome shotgun (WGS) entry which is preliminary data.</text>
</comment>